<evidence type="ECO:0000256" key="1">
    <source>
        <dbReference type="SAM" id="MobiDB-lite"/>
    </source>
</evidence>
<dbReference type="GeneID" id="94582489"/>
<sequence>MSQGNTPLSYSTSPSTKKDRHHTEPTATLSHKQTGTFFGVSSSRKLFTPTERVCFELTTGCSRWCFRESRPYLQPLLLLEQTHSLTAPCLVRFGLPMLERCLNTRLTCHAGCAFRIYFQATQTIKLIVVSFFIPFH</sequence>
<dbReference type="EMBL" id="CP017553">
    <property type="protein sequence ID" value="AOW00743.1"/>
    <property type="molecule type" value="Genomic_DNA"/>
</dbReference>
<feature type="compositionally biased region" description="Polar residues" evidence="1">
    <location>
        <begin position="1"/>
        <end position="15"/>
    </location>
</feature>
<name>A0A1D8N526_YARLL</name>
<evidence type="ECO:0000313" key="2">
    <source>
        <dbReference type="EMBL" id="AOW00743.1"/>
    </source>
</evidence>
<dbReference type="Proteomes" id="UP000182444">
    <property type="component" value="Chromosome 1A"/>
</dbReference>
<gene>
    <name evidence="2" type="ORF">YALI1_A16826g</name>
</gene>
<evidence type="ECO:0000313" key="3">
    <source>
        <dbReference type="Proteomes" id="UP000182444"/>
    </source>
</evidence>
<dbReference type="RefSeq" id="XP_068137930.1">
    <property type="nucleotide sequence ID" value="XM_068281829.1"/>
</dbReference>
<proteinExistence type="predicted"/>
<dbReference type="AlphaFoldDB" id="A0A1D8N526"/>
<accession>A0A1D8N526</accession>
<feature type="region of interest" description="Disordered" evidence="1">
    <location>
        <begin position="1"/>
        <end position="27"/>
    </location>
</feature>
<dbReference type="VEuPathDB" id="FungiDB:YALI1_A16826g"/>
<reference evidence="2 3" key="1">
    <citation type="journal article" date="2016" name="PLoS ONE">
        <title>Sequence Assembly of Yarrowia lipolytica Strain W29/CLIB89 Shows Transposable Element Diversity.</title>
        <authorList>
            <person name="Magnan C."/>
            <person name="Yu J."/>
            <person name="Chang I."/>
            <person name="Jahn E."/>
            <person name="Kanomata Y."/>
            <person name="Wu J."/>
            <person name="Zeller M."/>
            <person name="Oakes M."/>
            <person name="Baldi P."/>
            <person name="Sandmeyer S."/>
        </authorList>
    </citation>
    <scope>NUCLEOTIDE SEQUENCE [LARGE SCALE GENOMIC DNA]</scope>
    <source>
        <strain evidence="3">CLIB89(W29)</strain>
    </source>
</reference>
<organism evidence="2 3">
    <name type="scientific">Yarrowia lipolytica</name>
    <name type="common">Candida lipolytica</name>
    <dbReference type="NCBI Taxonomy" id="4952"/>
    <lineage>
        <taxon>Eukaryota</taxon>
        <taxon>Fungi</taxon>
        <taxon>Dikarya</taxon>
        <taxon>Ascomycota</taxon>
        <taxon>Saccharomycotina</taxon>
        <taxon>Dipodascomycetes</taxon>
        <taxon>Dipodascales</taxon>
        <taxon>Dipodascales incertae sedis</taxon>
        <taxon>Yarrowia</taxon>
    </lineage>
</organism>
<protein>
    <submittedName>
        <fullName evidence="2">Uncharacterized protein</fullName>
    </submittedName>
</protein>